<dbReference type="InterPro" id="IPR051603">
    <property type="entry name" value="Zinc-ADH_QOR/CCCR"/>
</dbReference>
<keyword evidence="5" id="KW-0521">NADP</keyword>
<dbReference type="GO" id="GO:0003730">
    <property type="term" value="F:mRNA 3'-UTR binding"/>
    <property type="evidence" value="ECO:0007669"/>
    <property type="project" value="TreeGrafter"/>
</dbReference>
<evidence type="ECO:0000256" key="6">
    <source>
        <dbReference type="ARBA" id="ARBA00022884"/>
    </source>
</evidence>
<dbReference type="Pfam" id="PF00107">
    <property type="entry name" value="ADH_zinc_N"/>
    <property type="match status" value="1"/>
</dbReference>
<dbReference type="EMBL" id="CANHGI010000001">
    <property type="protein sequence ID" value="CAI5439519.1"/>
    <property type="molecule type" value="Genomic_DNA"/>
</dbReference>
<proteinExistence type="inferred from homology"/>
<accession>A0A9P1I8F9</accession>
<comment type="caution">
    <text evidence="9">The sequence shown here is derived from an EMBL/GenBank/DDBJ whole genome shotgun (WGS) entry which is preliminary data.</text>
</comment>
<organism evidence="9 10">
    <name type="scientific">Caenorhabditis angaria</name>
    <dbReference type="NCBI Taxonomy" id="860376"/>
    <lineage>
        <taxon>Eukaryota</taxon>
        <taxon>Metazoa</taxon>
        <taxon>Ecdysozoa</taxon>
        <taxon>Nematoda</taxon>
        <taxon>Chromadorea</taxon>
        <taxon>Rhabditida</taxon>
        <taxon>Rhabditina</taxon>
        <taxon>Rhabditomorpha</taxon>
        <taxon>Rhabditoidea</taxon>
        <taxon>Rhabditidae</taxon>
        <taxon>Peloderinae</taxon>
        <taxon>Caenorhabditis</taxon>
    </lineage>
</organism>
<dbReference type="SUPFAM" id="SSF51735">
    <property type="entry name" value="NAD(P)-binding Rossmann-fold domains"/>
    <property type="match status" value="1"/>
</dbReference>
<dbReference type="InterPro" id="IPR002364">
    <property type="entry name" value="Quin_OxRdtase/zeta-crystal_CS"/>
</dbReference>
<keyword evidence="10" id="KW-1185">Reference proteome</keyword>
<dbReference type="SUPFAM" id="SSF50129">
    <property type="entry name" value="GroES-like"/>
    <property type="match status" value="1"/>
</dbReference>
<reference evidence="9" key="1">
    <citation type="submission" date="2022-11" db="EMBL/GenBank/DDBJ databases">
        <authorList>
            <person name="Kikuchi T."/>
        </authorList>
    </citation>
    <scope>NUCLEOTIDE SEQUENCE</scope>
    <source>
        <strain evidence="9">PS1010</strain>
    </source>
</reference>
<dbReference type="Gene3D" id="3.90.180.10">
    <property type="entry name" value="Medium-chain alcohol dehydrogenases, catalytic domain"/>
    <property type="match status" value="1"/>
</dbReference>
<dbReference type="FunFam" id="3.40.50.720:FF:000244">
    <property type="entry name" value="quinone oxidoreductase"/>
    <property type="match status" value="1"/>
</dbReference>
<protein>
    <recommendedName>
        <fullName evidence="8">Enoyl reductase (ER) domain-containing protein</fullName>
    </recommendedName>
</protein>
<dbReference type="Gene3D" id="3.40.50.720">
    <property type="entry name" value="NAD(P)-binding Rossmann-like Domain"/>
    <property type="match status" value="1"/>
</dbReference>
<evidence type="ECO:0000313" key="9">
    <source>
        <dbReference type="EMBL" id="CAI5439519.1"/>
    </source>
</evidence>
<evidence type="ECO:0000256" key="5">
    <source>
        <dbReference type="ARBA" id="ARBA00022857"/>
    </source>
</evidence>
<sequence length="323" mass="34782">MMRAALVRSFGKADVIEIVNDVQIPSLKPNQILVNNKAAGVNPVDTYIRSGLYAKLPQLPYTPGKDGAGIVKEIGSDVKNNLKIGDRVWYGMLTNGGSTAQFTAADVVFKLPDDVTFEQGAALGVPYMTAYRALFTLARAKTGDTILVHGASGGVGSAIVQFAKWKNIKVIGTAGTETGLEYVKQLGAENAYNHRKTGYIEEIKKNYPNGFNFIFEMAAHINLNNDLSLLSAGGKVAVIGNRAETTINARQLMAGETSIFGVALGLSTSEEYSEYGKEIGRFLSETKSRPSIAKAYKFEEISKAHTDILENQGAHGQIVVNIV</sequence>
<dbReference type="Pfam" id="PF08240">
    <property type="entry name" value="ADH_N"/>
    <property type="match status" value="1"/>
</dbReference>
<keyword evidence="4" id="KW-0963">Cytoplasm</keyword>
<dbReference type="SMART" id="SM00829">
    <property type="entry name" value="PKS_ER"/>
    <property type="match status" value="1"/>
</dbReference>
<comment type="subcellular location">
    <subcellularLocation>
        <location evidence="1">Cytoplasm</location>
    </subcellularLocation>
</comment>
<dbReference type="PROSITE" id="PS01162">
    <property type="entry name" value="QOR_ZETA_CRYSTAL"/>
    <property type="match status" value="1"/>
</dbReference>
<comment type="similarity">
    <text evidence="2">Belongs to the zinc-containing alcohol dehydrogenase family. Quinone oxidoreductase subfamily.</text>
</comment>
<keyword evidence="7" id="KW-0007">Acetylation</keyword>
<dbReference type="GO" id="GO:0005829">
    <property type="term" value="C:cytosol"/>
    <property type="evidence" value="ECO:0007669"/>
    <property type="project" value="TreeGrafter"/>
</dbReference>
<evidence type="ECO:0000256" key="2">
    <source>
        <dbReference type="ARBA" id="ARBA00010371"/>
    </source>
</evidence>
<name>A0A9P1I8F9_9PELO</name>
<dbReference type="InterPro" id="IPR011032">
    <property type="entry name" value="GroES-like_sf"/>
</dbReference>
<evidence type="ECO:0000256" key="7">
    <source>
        <dbReference type="ARBA" id="ARBA00022990"/>
    </source>
</evidence>
<keyword evidence="6" id="KW-0694">RNA-binding</keyword>
<evidence type="ECO:0000313" key="10">
    <source>
        <dbReference type="Proteomes" id="UP001152747"/>
    </source>
</evidence>
<gene>
    <name evidence="9" type="ORF">CAMP_LOCUS2156</name>
</gene>
<evidence type="ECO:0000256" key="4">
    <source>
        <dbReference type="ARBA" id="ARBA00022490"/>
    </source>
</evidence>
<dbReference type="InterPro" id="IPR020843">
    <property type="entry name" value="ER"/>
</dbReference>
<evidence type="ECO:0000256" key="1">
    <source>
        <dbReference type="ARBA" id="ARBA00004496"/>
    </source>
</evidence>
<dbReference type="CDD" id="cd08253">
    <property type="entry name" value="zeta_crystallin"/>
    <property type="match status" value="1"/>
</dbReference>
<dbReference type="InterPro" id="IPR013149">
    <property type="entry name" value="ADH-like_C"/>
</dbReference>
<dbReference type="GO" id="GO:0070402">
    <property type="term" value="F:NADPH binding"/>
    <property type="evidence" value="ECO:0007669"/>
    <property type="project" value="TreeGrafter"/>
</dbReference>
<comment type="subunit">
    <text evidence="3">Homotetramer.</text>
</comment>
<dbReference type="OrthoDB" id="3941538at2759"/>
<dbReference type="PANTHER" id="PTHR44154">
    <property type="entry name" value="QUINONE OXIDOREDUCTASE"/>
    <property type="match status" value="1"/>
</dbReference>
<dbReference type="AlphaFoldDB" id="A0A9P1I8F9"/>
<dbReference type="Proteomes" id="UP001152747">
    <property type="component" value="Unassembled WGS sequence"/>
</dbReference>
<evidence type="ECO:0000259" key="8">
    <source>
        <dbReference type="SMART" id="SM00829"/>
    </source>
</evidence>
<evidence type="ECO:0000256" key="3">
    <source>
        <dbReference type="ARBA" id="ARBA00011881"/>
    </source>
</evidence>
<dbReference type="GO" id="GO:0003960">
    <property type="term" value="F:quinone reductase (NADPH) activity"/>
    <property type="evidence" value="ECO:0007669"/>
    <property type="project" value="TreeGrafter"/>
</dbReference>
<dbReference type="InterPro" id="IPR013154">
    <property type="entry name" value="ADH-like_N"/>
</dbReference>
<feature type="domain" description="Enoyl reductase (ER)" evidence="8">
    <location>
        <begin position="11"/>
        <end position="320"/>
    </location>
</feature>
<dbReference type="InterPro" id="IPR036291">
    <property type="entry name" value="NAD(P)-bd_dom_sf"/>
</dbReference>
<dbReference type="PANTHER" id="PTHR44154:SF1">
    <property type="entry name" value="QUINONE OXIDOREDUCTASE"/>
    <property type="match status" value="1"/>
</dbReference>
<dbReference type="GO" id="GO:0008270">
    <property type="term" value="F:zinc ion binding"/>
    <property type="evidence" value="ECO:0007669"/>
    <property type="project" value="InterPro"/>
</dbReference>